<dbReference type="Gene3D" id="1.10.1540.10">
    <property type="entry name" value="BEACH domain"/>
    <property type="match status" value="1"/>
</dbReference>
<dbReference type="EMBL" id="JAOAOG010000148">
    <property type="protein sequence ID" value="KAJ6245166.1"/>
    <property type="molecule type" value="Genomic_DNA"/>
</dbReference>
<dbReference type="InterPro" id="IPR036372">
    <property type="entry name" value="BEACH_dom_sf"/>
</dbReference>
<proteinExistence type="predicted"/>
<dbReference type="InterPro" id="IPR000409">
    <property type="entry name" value="BEACH_dom"/>
</dbReference>
<organism evidence="2 3">
    <name type="scientific">Anaeramoeba flamelloides</name>
    <dbReference type="NCBI Taxonomy" id="1746091"/>
    <lineage>
        <taxon>Eukaryota</taxon>
        <taxon>Metamonada</taxon>
        <taxon>Anaeramoebidae</taxon>
        <taxon>Anaeramoeba</taxon>
    </lineage>
</organism>
<protein>
    <submittedName>
        <fullName evidence="2">Beige/beach-related</fullName>
    </submittedName>
</protein>
<evidence type="ECO:0000313" key="2">
    <source>
        <dbReference type="EMBL" id="KAJ6245166.1"/>
    </source>
</evidence>
<dbReference type="SUPFAM" id="SSF50978">
    <property type="entry name" value="WD40 repeat-like"/>
    <property type="match status" value="1"/>
</dbReference>
<dbReference type="InterPro" id="IPR050865">
    <property type="entry name" value="BEACH_Domain"/>
</dbReference>
<dbReference type="Proteomes" id="UP001150062">
    <property type="component" value="Unassembled WGS sequence"/>
</dbReference>
<evidence type="ECO:0000313" key="3">
    <source>
        <dbReference type="Proteomes" id="UP001150062"/>
    </source>
</evidence>
<dbReference type="PANTHER" id="PTHR13743">
    <property type="entry name" value="BEIGE/BEACH-RELATED"/>
    <property type="match status" value="1"/>
</dbReference>
<gene>
    <name evidence="2" type="ORF">M0813_02279</name>
</gene>
<dbReference type="InterPro" id="IPR015943">
    <property type="entry name" value="WD40/YVTN_repeat-like_dom_sf"/>
</dbReference>
<evidence type="ECO:0000259" key="1">
    <source>
        <dbReference type="PROSITE" id="PS50197"/>
    </source>
</evidence>
<sequence length="422" mass="49351">MVDINDIHDPNEKLSTLDQITNFGITPRQLFQKPHPKKNLEYIREKLKKNLKYNIFKVNDLHNLQLKSMKNKKSIKNIKNIYLSNGKILPLNSKSLFFNCNYNYNDYYYYYKRSNPNNNHTNININNLYNINKANNNRNGIHLNNRNNSINSNIILSWNFNDNSLRIISNEKEYKTLFKINNPHNGKISIASLSENSKNLITYGKDTIMKLWHVNWNANLEYPRISLHHSFFTNNKSITSITVSSNFGILIAGFKDGSCYLYDLNRKIFLKKLQKLSNPIILIKISSLTGEFLISDGSNLLLFTLNGKFLSKLNIFDHNLSKITCTEIIYYQHSFEDELYLTGHQNGDLIFWSIKNNQYTFNKSMGGNRIGEKGQLTNNQEKEKDMNLKFENKSKFNLILKKNIKRSKITCLNQLLIVNIYI</sequence>
<dbReference type="Gene3D" id="2.130.10.10">
    <property type="entry name" value="YVTN repeat-like/Quinoprotein amine dehydrogenase"/>
    <property type="match status" value="1"/>
</dbReference>
<dbReference type="SUPFAM" id="SSF81837">
    <property type="entry name" value="BEACH domain"/>
    <property type="match status" value="1"/>
</dbReference>
<dbReference type="InterPro" id="IPR036322">
    <property type="entry name" value="WD40_repeat_dom_sf"/>
</dbReference>
<reference evidence="2" key="1">
    <citation type="submission" date="2022-08" db="EMBL/GenBank/DDBJ databases">
        <title>Novel sulfate-reducing endosymbionts in the free-living metamonad Anaeramoeba.</title>
        <authorList>
            <person name="Jerlstrom-Hultqvist J."/>
            <person name="Cepicka I."/>
            <person name="Gallot-Lavallee L."/>
            <person name="Salas-Leiva D."/>
            <person name="Curtis B.A."/>
            <person name="Zahonova K."/>
            <person name="Pipaliya S."/>
            <person name="Dacks J."/>
            <person name="Roger A.J."/>
        </authorList>
    </citation>
    <scope>NUCLEOTIDE SEQUENCE</scope>
    <source>
        <strain evidence="2">Schooner1</strain>
    </source>
</reference>
<keyword evidence="3" id="KW-1185">Reference proteome</keyword>
<name>A0ABQ8YKI0_9EUKA</name>
<dbReference type="SMART" id="SM00320">
    <property type="entry name" value="WD40"/>
    <property type="match status" value="2"/>
</dbReference>
<dbReference type="PROSITE" id="PS50197">
    <property type="entry name" value="BEACH"/>
    <property type="match status" value="1"/>
</dbReference>
<dbReference type="InterPro" id="IPR001680">
    <property type="entry name" value="WD40_rpt"/>
</dbReference>
<accession>A0ABQ8YKI0</accession>
<feature type="domain" description="BEACH" evidence="1">
    <location>
        <begin position="1"/>
        <end position="38"/>
    </location>
</feature>
<comment type="caution">
    <text evidence="2">The sequence shown here is derived from an EMBL/GenBank/DDBJ whole genome shotgun (WGS) entry which is preliminary data.</text>
</comment>